<feature type="region of interest" description="Disordered" evidence="1">
    <location>
        <begin position="47"/>
        <end position="74"/>
    </location>
</feature>
<protein>
    <recommendedName>
        <fullName evidence="5">Low-complexity protein</fullName>
    </recommendedName>
</protein>
<gene>
    <name evidence="3" type="ORF">SAMN05216386_1561</name>
</gene>
<organism evidence="3 4">
    <name type="scientific">Nitrosospira briensis</name>
    <dbReference type="NCBI Taxonomy" id="35799"/>
    <lineage>
        <taxon>Bacteria</taxon>
        <taxon>Pseudomonadati</taxon>
        <taxon>Pseudomonadota</taxon>
        <taxon>Betaproteobacteria</taxon>
        <taxon>Nitrosomonadales</taxon>
        <taxon>Nitrosomonadaceae</taxon>
        <taxon>Nitrosospira</taxon>
    </lineage>
</organism>
<dbReference type="AlphaFoldDB" id="A0A1I5AWX2"/>
<reference evidence="4" key="1">
    <citation type="submission" date="2016-10" db="EMBL/GenBank/DDBJ databases">
        <authorList>
            <person name="Varghese N."/>
        </authorList>
    </citation>
    <scope>NUCLEOTIDE SEQUENCE [LARGE SCALE GENOMIC DNA]</scope>
    <source>
        <strain evidence="4">Nsp8</strain>
    </source>
</reference>
<dbReference type="Proteomes" id="UP000183107">
    <property type="component" value="Unassembled WGS sequence"/>
</dbReference>
<evidence type="ECO:0000256" key="1">
    <source>
        <dbReference type="SAM" id="MobiDB-lite"/>
    </source>
</evidence>
<evidence type="ECO:0000313" key="4">
    <source>
        <dbReference type="Proteomes" id="UP000183107"/>
    </source>
</evidence>
<dbReference type="EMBL" id="FOVJ01000002">
    <property type="protein sequence ID" value="SFN66729.1"/>
    <property type="molecule type" value="Genomic_DNA"/>
</dbReference>
<keyword evidence="2" id="KW-0732">Signal</keyword>
<evidence type="ECO:0008006" key="5">
    <source>
        <dbReference type="Google" id="ProtNLM"/>
    </source>
</evidence>
<feature type="compositionally biased region" description="Basic and acidic residues" evidence="1">
    <location>
        <begin position="51"/>
        <end position="67"/>
    </location>
</feature>
<name>A0A1I5AWX2_9PROT</name>
<feature type="chain" id="PRO_5010191223" description="Low-complexity protein" evidence="2">
    <location>
        <begin position="29"/>
        <end position="74"/>
    </location>
</feature>
<keyword evidence="4" id="KW-1185">Reference proteome</keyword>
<evidence type="ECO:0000256" key="2">
    <source>
        <dbReference type="SAM" id="SignalP"/>
    </source>
</evidence>
<sequence>MSGKKSILAVAAGSAFIVTLGAVPVASAADNPFGLHALDAGYMVADAGESSGKKDGEGKCGEGKCGEGKCGGSK</sequence>
<evidence type="ECO:0000313" key="3">
    <source>
        <dbReference type="EMBL" id="SFN66729.1"/>
    </source>
</evidence>
<feature type="signal peptide" evidence="2">
    <location>
        <begin position="1"/>
        <end position="28"/>
    </location>
</feature>
<dbReference type="RefSeq" id="WP_074796298.1">
    <property type="nucleotide sequence ID" value="NZ_FOVJ01000002.1"/>
</dbReference>
<proteinExistence type="predicted"/>
<accession>A0A1I5AWX2</accession>